<accession>A0A226DH65</accession>
<name>A0A226DH65_FOLCA</name>
<dbReference type="InterPro" id="IPR002557">
    <property type="entry name" value="Chitin-bd_dom"/>
</dbReference>
<reference evidence="7 8" key="1">
    <citation type="submission" date="2015-12" db="EMBL/GenBank/DDBJ databases">
        <title>The genome of Folsomia candida.</title>
        <authorList>
            <person name="Faddeeva A."/>
            <person name="Derks M.F."/>
            <person name="Anvar Y."/>
            <person name="Smit S."/>
            <person name="Van Straalen N."/>
            <person name="Roelofs D."/>
        </authorList>
    </citation>
    <scope>NUCLEOTIDE SEQUENCE [LARGE SCALE GENOMIC DNA]</scope>
    <source>
        <strain evidence="7 8">VU population</strain>
        <tissue evidence="7">Whole body</tissue>
    </source>
</reference>
<dbReference type="SUPFAM" id="SSF57625">
    <property type="entry name" value="Invertebrate chitin-binding proteins"/>
    <property type="match status" value="2"/>
</dbReference>
<evidence type="ECO:0000256" key="4">
    <source>
        <dbReference type="ARBA" id="ARBA00023157"/>
    </source>
</evidence>
<keyword evidence="4" id="KW-1015">Disulfide bond</keyword>
<proteinExistence type="predicted"/>
<sequence length="315" mass="34831">MATVTTLRDLSISYSTGTALYDKNREVAYIFGTEPRPSNNTAAPTLEGAPILEYNPSTDTSRIVYFSNFPGITRFMRASATDDKRGAGYIIGGFNSNGSILQVDYTTRQVGNISVQNLPGVENGTILDRPATIFVPKLDRIYILGGALTRFNTTTNLVESTTVLDDIYYIDLLRKDETETTTAPTTDTPTTPTTSIPISADCAKKPDGFYPDPDVCKAFFGCLAGKGSDYLCPKELLFDPVKLKCNFPHLVVCNFTYKNKPNGIYADPNSTKCDTFFGCMNGVKNSFKCPNLLVFDRSELRCNYPLFVKWDNSKR</sequence>
<evidence type="ECO:0000313" key="7">
    <source>
        <dbReference type="EMBL" id="OXA44573.1"/>
    </source>
</evidence>
<dbReference type="PANTHER" id="PTHR23301:SF0">
    <property type="entry name" value="CHITIN-BINDING TYPE-2 DOMAIN-CONTAINING PROTEIN-RELATED"/>
    <property type="match status" value="1"/>
</dbReference>
<keyword evidence="5" id="KW-0325">Glycoprotein</keyword>
<dbReference type="SUPFAM" id="SSF50965">
    <property type="entry name" value="Galactose oxidase, central domain"/>
    <property type="match status" value="1"/>
</dbReference>
<keyword evidence="8" id="KW-1185">Reference proteome</keyword>
<keyword evidence="1" id="KW-0147">Chitin-binding</keyword>
<gene>
    <name evidence="7" type="ORF">Fcan01_20397</name>
</gene>
<dbReference type="Gene3D" id="3.20.20.80">
    <property type="entry name" value="Glycosidases"/>
    <property type="match status" value="1"/>
</dbReference>
<keyword evidence="2" id="KW-0732">Signal</keyword>
<dbReference type="SMART" id="SM00494">
    <property type="entry name" value="ChtBD2"/>
    <property type="match status" value="2"/>
</dbReference>
<dbReference type="InterPro" id="IPR011043">
    <property type="entry name" value="Gal_Oxase/kelch_b-propeller"/>
</dbReference>
<feature type="domain" description="Chitin-binding type-2" evidence="6">
    <location>
        <begin position="199"/>
        <end position="255"/>
    </location>
</feature>
<dbReference type="OrthoDB" id="432528at2759"/>
<dbReference type="Pfam" id="PF01607">
    <property type="entry name" value="CBM_14"/>
    <property type="match status" value="2"/>
</dbReference>
<evidence type="ECO:0000256" key="3">
    <source>
        <dbReference type="ARBA" id="ARBA00022737"/>
    </source>
</evidence>
<dbReference type="AlphaFoldDB" id="A0A226DH65"/>
<evidence type="ECO:0000259" key="6">
    <source>
        <dbReference type="PROSITE" id="PS50940"/>
    </source>
</evidence>
<comment type="caution">
    <text evidence="7">The sequence shown here is derived from an EMBL/GenBank/DDBJ whole genome shotgun (WGS) entry which is preliminary data.</text>
</comment>
<organism evidence="7 8">
    <name type="scientific">Folsomia candida</name>
    <name type="common">Springtail</name>
    <dbReference type="NCBI Taxonomy" id="158441"/>
    <lineage>
        <taxon>Eukaryota</taxon>
        <taxon>Metazoa</taxon>
        <taxon>Ecdysozoa</taxon>
        <taxon>Arthropoda</taxon>
        <taxon>Hexapoda</taxon>
        <taxon>Collembola</taxon>
        <taxon>Entomobryomorpha</taxon>
        <taxon>Isotomoidea</taxon>
        <taxon>Isotomidae</taxon>
        <taxon>Proisotominae</taxon>
        <taxon>Folsomia</taxon>
    </lineage>
</organism>
<dbReference type="GO" id="GO:0008061">
    <property type="term" value="F:chitin binding"/>
    <property type="evidence" value="ECO:0007669"/>
    <property type="project" value="UniProtKB-KW"/>
</dbReference>
<evidence type="ECO:0000313" key="8">
    <source>
        <dbReference type="Proteomes" id="UP000198287"/>
    </source>
</evidence>
<evidence type="ECO:0000256" key="5">
    <source>
        <dbReference type="ARBA" id="ARBA00023180"/>
    </source>
</evidence>
<keyword evidence="3" id="KW-0677">Repeat</keyword>
<evidence type="ECO:0000256" key="1">
    <source>
        <dbReference type="ARBA" id="ARBA00022669"/>
    </source>
</evidence>
<evidence type="ECO:0000256" key="2">
    <source>
        <dbReference type="ARBA" id="ARBA00022729"/>
    </source>
</evidence>
<dbReference type="GO" id="GO:0005576">
    <property type="term" value="C:extracellular region"/>
    <property type="evidence" value="ECO:0007669"/>
    <property type="project" value="InterPro"/>
</dbReference>
<dbReference type="Proteomes" id="UP000198287">
    <property type="component" value="Unassembled WGS sequence"/>
</dbReference>
<dbReference type="PROSITE" id="PS50940">
    <property type="entry name" value="CHIT_BIND_II"/>
    <property type="match status" value="1"/>
</dbReference>
<dbReference type="Gene3D" id="2.170.140.10">
    <property type="entry name" value="Chitin binding domain"/>
    <property type="match status" value="1"/>
</dbReference>
<dbReference type="InterPro" id="IPR051940">
    <property type="entry name" value="Chitin_bind-dev_reg"/>
</dbReference>
<dbReference type="InterPro" id="IPR036508">
    <property type="entry name" value="Chitin-bd_dom_sf"/>
</dbReference>
<dbReference type="EMBL" id="LNIX01000019">
    <property type="protein sequence ID" value="OXA44573.1"/>
    <property type="molecule type" value="Genomic_DNA"/>
</dbReference>
<protein>
    <submittedName>
        <fullName evidence="7">Putative endochitinase</fullName>
    </submittedName>
</protein>
<dbReference type="PANTHER" id="PTHR23301">
    <property type="entry name" value="CHITIN BINDING PERITROPHIN-A"/>
    <property type="match status" value="1"/>
</dbReference>